<evidence type="ECO:0000256" key="4">
    <source>
        <dbReference type="ARBA" id="ARBA00023098"/>
    </source>
</evidence>
<comment type="PTM">
    <text evidence="11">Is synthesized initially as an inactive proenzyme. Formation of the active enzyme involves a self-maturation process in which the active site pyruvoyl group is generated from an internal serine residue via an autocatalytic post-translational modification. Two non-identical subunits are generated from the proenzyme in this reaction, and the pyruvate is formed at the N-terminus of the alpha chain, which is derived from the carboxyl end of the proenzyme. The post-translation cleavage follows an unusual pathway, termed non-hydrolytic serinolysis, in which the side chain hydroxyl group of the serine supplies its oxygen atom to form the C-terminus of the beta chain, while the remainder of the serine residue undergoes an oxidative deamination to produce ammonia and the pyruvoyl prosthetic group on the alpha chain.</text>
</comment>
<comment type="pathway">
    <text evidence="11">Phospholipid metabolism; phosphatidylethanolamine biosynthesis; phosphatidylethanolamine from CDP-diacylglycerol: step 2/2.</text>
</comment>
<evidence type="ECO:0000256" key="7">
    <source>
        <dbReference type="ARBA" id="ARBA00023209"/>
    </source>
</evidence>
<comment type="subunit">
    <text evidence="11">Heterodimer of a large membrane-associated beta subunit and a small pyruvoyl-containing alpha subunit.</text>
</comment>
<comment type="similarity">
    <text evidence="11">Belongs to the phosphatidylserine decarboxylase family. PSD-A subfamily.</text>
</comment>
<proteinExistence type="inferred from homology"/>
<accession>A0A1H3YA97</accession>
<evidence type="ECO:0000256" key="3">
    <source>
        <dbReference type="ARBA" id="ARBA00022793"/>
    </source>
</evidence>
<dbReference type="RefSeq" id="WP_092345618.1">
    <property type="nucleotide sequence ID" value="NZ_FNQN01000003.1"/>
</dbReference>
<feature type="active site" description="Schiff-base intermediate with substrate; via pyruvic acid" evidence="11">
    <location>
        <position position="183"/>
    </location>
</feature>
<keyword evidence="2 11" id="KW-0444">Lipid biosynthesis</keyword>
<keyword evidence="4 11" id="KW-0443">Lipid metabolism</keyword>
<dbReference type="PANTHER" id="PTHR35809">
    <property type="entry name" value="ARCHAETIDYLSERINE DECARBOXYLASE PROENZYME-RELATED"/>
    <property type="match status" value="1"/>
</dbReference>
<feature type="transmembrane region" description="Helical" evidence="12">
    <location>
        <begin position="12"/>
        <end position="28"/>
    </location>
</feature>
<feature type="chain" id="PRO_5023484044" description="Phosphatidylserine decarboxylase alpha chain" evidence="11">
    <location>
        <begin position="183"/>
        <end position="214"/>
    </location>
</feature>
<dbReference type="HAMAP" id="MF_00664">
    <property type="entry name" value="PS_decarb_PSD_A"/>
    <property type="match status" value="1"/>
</dbReference>
<name>A0A1H3YA97_9BACT</name>
<evidence type="ECO:0000313" key="13">
    <source>
        <dbReference type="EMBL" id="SEA07842.1"/>
    </source>
</evidence>
<dbReference type="PANTHER" id="PTHR35809:SF1">
    <property type="entry name" value="ARCHAETIDYLSERINE DECARBOXYLASE PROENZYME-RELATED"/>
    <property type="match status" value="1"/>
</dbReference>
<organism evidence="13 14">
    <name type="scientific">Desulfuromusa kysingii</name>
    <dbReference type="NCBI Taxonomy" id="37625"/>
    <lineage>
        <taxon>Bacteria</taxon>
        <taxon>Pseudomonadati</taxon>
        <taxon>Thermodesulfobacteriota</taxon>
        <taxon>Desulfuromonadia</taxon>
        <taxon>Desulfuromonadales</taxon>
        <taxon>Geopsychrobacteraceae</taxon>
        <taxon>Desulfuromusa</taxon>
    </lineage>
</organism>
<protein>
    <recommendedName>
        <fullName evidence="11">Phosphatidylserine decarboxylase proenzyme</fullName>
        <ecNumber evidence="11">4.1.1.65</ecNumber>
    </recommendedName>
    <component>
        <recommendedName>
            <fullName evidence="11">Phosphatidylserine decarboxylase alpha chain</fullName>
        </recommendedName>
    </component>
    <component>
        <recommendedName>
            <fullName evidence="11">Phosphatidylserine decarboxylase beta chain</fullName>
        </recommendedName>
    </component>
</protein>
<comment type="catalytic activity">
    <reaction evidence="11">
        <text>a 1,2-diacyl-sn-glycero-3-phospho-L-serine + H(+) = a 1,2-diacyl-sn-glycero-3-phosphoethanolamine + CO2</text>
        <dbReference type="Rhea" id="RHEA:20828"/>
        <dbReference type="ChEBI" id="CHEBI:15378"/>
        <dbReference type="ChEBI" id="CHEBI:16526"/>
        <dbReference type="ChEBI" id="CHEBI:57262"/>
        <dbReference type="ChEBI" id="CHEBI:64612"/>
        <dbReference type="EC" id="4.1.1.65"/>
    </reaction>
</comment>
<dbReference type="OrthoDB" id="9790893at2"/>
<dbReference type="AlphaFoldDB" id="A0A1H3YA97"/>
<evidence type="ECO:0000256" key="2">
    <source>
        <dbReference type="ARBA" id="ARBA00022516"/>
    </source>
</evidence>
<keyword evidence="14" id="KW-1185">Reference proteome</keyword>
<evidence type="ECO:0000256" key="8">
    <source>
        <dbReference type="ARBA" id="ARBA00023239"/>
    </source>
</evidence>
<dbReference type="GO" id="GO:0005886">
    <property type="term" value="C:plasma membrane"/>
    <property type="evidence" value="ECO:0007669"/>
    <property type="project" value="UniProtKB-SubCell"/>
</dbReference>
<keyword evidence="1 11" id="KW-1003">Cell membrane</keyword>
<dbReference type="Proteomes" id="UP000199409">
    <property type="component" value="Unassembled WGS sequence"/>
</dbReference>
<dbReference type="NCBIfam" id="NF003685">
    <property type="entry name" value="PRK05305.2-5"/>
    <property type="match status" value="1"/>
</dbReference>
<evidence type="ECO:0000256" key="5">
    <source>
        <dbReference type="ARBA" id="ARBA00023136"/>
    </source>
</evidence>
<feature type="modified residue" description="Pyruvic acid (Ser); by autocatalysis" evidence="11">
    <location>
        <position position="183"/>
    </location>
</feature>
<feature type="site" description="Cleavage (non-hydrolytic); by autocatalysis" evidence="11">
    <location>
        <begin position="182"/>
        <end position="183"/>
    </location>
</feature>
<keyword evidence="8 11" id="KW-0456">Lyase</keyword>
<comment type="cofactor">
    <cofactor evidence="11">
        <name>pyruvate</name>
        <dbReference type="ChEBI" id="CHEBI:15361"/>
    </cofactor>
    <text evidence="11">Binds 1 pyruvoyl group covalently per subunit.</text>
</comment>
<keyword evidence="12" id="KW-1133">Transmembrane helix</keyword>
<keyword evidence="6 11" id="KW-0865">Zymogen</keyword>
<evidence type="ECO:0000256" key="11">
    <source>
        <dbReference type="HAMAP-Rule" id="MF_00664"/>
    </source>
</evidence>
<dbReference type="EMBL" id="FNQN01000003">
    <property type="protein sequence ID" value="SEA07842.1"/>
    <property type="molecule type" value="Genomic_DNA"/>
</dbReference>
<keyword evidence="12" id="KW-0812">Transmembrane</keyword>
<dbReference type="GO" id="GO:0004609">
    <property type="term" value="F:phosphatidylserine decarboxylase activity"/>
    <property type="evidence" value="ECO:0007669"/>
    <property type="project" value="UniProtKB-UniRule"/>
</dbReference>
<evidence type="ECO:0000256" key="6">
    <source>
        <dbReference type="ARBA" id="ARBA00023145"/>
    </source>
</evidence>
<keyword evidence="9 11" id="KW-1208">Phospholipid metabolism</keyword>
<dbReference type="NCBIfam" id="NF003678">
    <property type="entry name" value="PRK05305.1-2"/>
    <property type="match status" value="1"/>
</dbReference>
<evidence type="ECO:0000313" key="14">
    <source>
        <dbReference type="Proteomes" id="UP000199409"/>
    </source>
</evidence>
<comment type="subcellular location">
    <subcellularLocation>
        <location evidence="11">Cell membrane</location>
        <topology evidence="11">Peripheral membrane protein</topology>
    </subcellularLocation>
</comment>
<dbReference type="GO" id="GO:0006646">
    <property type="term" value="P:phosphatidylethanolamine biosynthetic process"/>
    <property type="evidence" value="ECO:0007669"/>
    <property type="project" value="UniProtKB-UniRule"/>
</dbReference>
<keyword evidence="10 11" id="KW-0670">Pyruvate</keyword>
<feature type="chain" id="PRO_5023484043" description="Phosphatidylserine decarboxylase beta chain" evidence="11">
    <location>
        <begin position="1"/>
        <end position="182"/>
    </location>
</feature>
<evidence type="ECO:0000256" key="9">
    <source>
        <dbReference type="ARBA" id="ARBA00023264"/>
    </source>
</evidence>
<dbReference type="UniPathway" id="UPA00558">
    <property type="reaction ID" value="UER00616"/>
</dbReference>
<dbReference type="Pfam" id="PF02666">
    <property type="entry name" value="PS_Dcarbxylase"/>
    <property type="match status" value="1"/>
</dbReference>
<gene>
    <name evidence="11" type="primary">psd</name>
    <name evidence="13" type="ORF">SAMN05660420_01133</name>
</gene>
<dbReference type="InterPro" id="IPR033175">
    <property type="entry name" value="PSD-A"/>
</dbReference>
<reference evidence="13 14" key="1">
    <citation type="submission" date="2016-10" db="EMBL/GenBank/DDBJ databases">
        <authorList>
            <person name="de Groot N.N."/>
        </authorList>
    </citation>
    <scope>NUCLEOTIDE SEQUENCE [LARGE SCALE GENOMIC DNA]</scope>
    <source>
        <strain evidence="13 14">DSM 7343</strain>
    </source>
</reference>
<dbReference type="InterPro" id="IPR003817">
    <property type="entry name" value="PS_Dcarbxylase"/>
</dbReference>
<evidence type="ECO:0000256" key="1">
    <source>
        <dbReference type="ARBA" id="ARBA00022475"/>
    </source>
</evidence>
<keyword evidence="5 11" id="KW-0472">Membrane</keyword>
<keyword evidence="7 11" id="KW-0594">Phospholipid biosynthesis</keyword>
<sequence length="214" mass="24021">MQNKNQPIAREGYPFIALFAFITLVLALLDWEVLTFLLLLLTLFSVYFFRNPERVVPTGDDLVVAPADGKVIFVGDVQEDRYFKKRVTKVSIFMSVFNVHVNRVPCDGKIVEMYYNKGQFLNASYDKASESNEQSGILLETASGSQILFVQIAGLIARRIVTYPVVGDLLQRGARYGLIRFGSRVDIYFPENSDVTVLLGERTIAGETVLGTIH</sequence>
<dbReference type="EC" id="4.1.1.65" evidence="11"/>
<comment type="function">
    <text evidence="11">Catalyzes the formation of phosphatidylethanolamine (PtdEtn) from phosphatidylserine (PtdSer).</text>
</comment>
<keyword evidence="3 11" id="KW-0210">Decarboxylase</keyword>
<dbReference type="STRING" id="37625.SAMN05660420_01133"/>
<evidence type="ECO:0000256" key="12">
    <source>
        <dbReference type="SAM" id="Phobius"/>
    </source>
</evidence>
<evidence type="ECO:0000256" key="10">
    <source>
        <dbReference type="ARBA" id="ARBA00023317"/>
    </source>
</evidence>